<evidence type="ECO:0000256" key="1">
    <source>
        <dbReference type="ARBA" id="ARBA00022801"/>
    </source>
</evidence>
<gene>
    <name evidence="3" type="ORF">SAMN05216561_107188</name>
</gene>
<dbReference type="STRING" id="1005945.SAMN05216561_107188"/>
<dbReference type="EMBL" id="FOQG01000007">
    <property type="protein sequence ID" value="SFI35215.1"/>
    <property type="molecule type" value="Genomic_DNA"/>
</dbReference>
<accession>A0A1I3HHK5</accession>
<keyword evidence="1" id="KW-0378">Hydrolase</keyword>
<dbReference type="Pfam" id="PF00561">
    <property type="entry name" value="Abhydrolase_1"/>
    <property type="match status" value="1"/>
</dbReference>
<dbReference type="InterPro" id="IPR000073">
    <property type="entry name" value="AB_hydrolase_1"/>
</dbReference>
<evidence type="ECO:0000313" key="3">
    <source>
        <dbReference type="EMBL" id="SFI35215.1"/>
    </source>
</evidence>
<dbReference type="Gene3D" id="3.40.50.1820">
    <property type="entry name" value="alpha/beta hydrolase"/>
    <property type="match status" value="1"/>
</dbReference>
<name>A0A1I3HHK5_9ACTN</name>
<proteinExistence type="predicted"/>
<dbReference type="SUPFAM" id="SSF53474">
    <property type="entry name" value="alpha/beta-Hydrolases"/>
    <property type="match status" value="1"/>
</dbReference>
<feature type="domain" description="AB hydrolase-1" evidence="2">
    <location>
        <begin position="27"/>
        <end position="137"/>
    </location>
</feature>
<dbReference type="InterPro" id="IPR029058">
    <property type="entry name" value="AB_hydrolase_fold"/>
</dbReference>
<dbReference type="Proteomes" id="UP000198649">
    <property type="component" value="Unassembled WGS sequence"/>
</dbReference>
<dbReference type="OrthoDB" id="2987348at2"/>
<dbReference type="GO" id="GO:0016787">
    <property type="term" value="F:hydrolase activity"/>
    <property type="evidence" value="ECO:0007669"/>
    <property type="project" value="UniProtKB-KW"/>
</dbReference>
<dbReference type="InterPro" id="IPR000639">
    <property type="entry name" value="Epox_hydrolase-like"/>
</dbReference>
<protein>
    <submittedName>
        <fullName evidence="3">Pimeloyl-ACP methyl ester carboxylesterase</fullName>
    </submittedName>
</protein>
<dbReference type="PANTHER" id="PTHR43329">
    <property type="entry name" value="EPOXIDE HYDROLASE"/>
    <property type="match status" value="1"/>
</dbReference>
<dbReference type="AlphaFoldDB" id="A0A1I3HHK5"/>
<dbReference type="RefSeq" id="WP_091113029.1">
    <property type="nucleotide sequence ID" value="NZ_BKAF01000008.1"/>
</dbReference>
<dbReference type="PRINTS" id="PR00412">
    <property type="entry name" value="EPOXHYDRLASE"/>
</dbReference>
<sequence length="280" mass="31015">MSGRIAEVHRSGLTFDVLDEGPIEGDVVVLLHGFPERATCWRSVAPLLHERGFRTLAMDQRGYAPRARPPRRRDYRLTELSDDVAALVTAAGAGAPVHVVGHDWGAIVAWALALRQPELVRTLTAVSVPHPTAFLRSMLSSDQVLRSWYMLLFQLPWVPELSARRRGSVFDRSLAHAGMRPEEVARCRAEVIEAGALTGGMNWYRALPFLDRTLIGKHVTVPTTLLWSDGDVALGRKGAELTERYVDGPYRFVALRGVSHWIPTQEPEACAEAILDRIGA</sequence>
<organism evidence="3 4">
    <name type="scientific">Nocardioides psychrotolerans</name>
    <dbReference type="NCBI Taxonomy" id="1005945"/>
    <lineage>
        <taxon>Bacteria</taxon>
        <taxon>Bacillati</taxon>
        <taxon>Actinomycetota</taxon>
        <taxon>Actinomycetes</taxon>
        <taxon>Propionibacteriales</taxon>
        <taxon>Nocardioidaceae</taxon>
        <taxon>Nocardioides</taxon>
    </lineage>
</organism>
<reference evidence="3 4" key="1">
    <citation type="submission" date="2016-10" db="EMBL/GenBank/DDBJ databases">
        <authorList>
            <person name="de Groot N.N."/>
        </authorList>
    </citation>
    <scope>NUCLEOTIDE SEQUENCE [LARGE SCALE GENOMIC DNA]</scope>
    <source>
        <strain evidence="3 4">CGMCC 1.11156</strain>
    </source>
</reference>
<evidence type="ECO:0000259" key="2">
    <source>
        <dbReference type="Pfam" id="PF00561"/>
    </source>
</evidence>
<keyword evidence="4" id="KW-1185">Reference proteome</keyword>
<evidence type="ECO:0000313" key="4">
    <source>
        <dbReference type="Proteomes" id="UP000198649"/>
    </source>
</evidence>